<comment type="caution">
    <text evidence="2">The sequence shown here is derived from an EMBL/GenBank/DDBJ whole genome shotgun (WGS) entry which is preliminary data.</text>
</comment>
<reference evidence="2" key="1">
    <citation type="journal article" date="2022" name="bioRxiv">
        <title>Sequencing and chromosome-scale assembly of the giantPleurodeles waltlgenome.</title>
        <authorList>
            <person name="Brown T."/>
            <person name="Elewa A."/>
            <person name="Iarovenko S."/>
            <person name="Subramanian E."/>
            <person name="Araus A.J."/>
            <person name="Petzold A."/>
            <person name="Susuki M."/>
            <person name="Suzuki K.-i.T."/>
            <person name="Hayashi T."/>
            <person name="Toyoda A."/>
            <person name="Oliveira C."/>
            <person name="Osipova E."/>
            <person name="Leigh N.D."/>
            <person name="Simon A."/>
            <person name="Yun M.H."/>
        </authorList>
    </citation>
    <scope>NUCLEOTIDE SEQUENCE</scope>
    <source>
        <strain evidence="2">20211129_DDA</strain>
        <tissue evidence="2">Liver</tissue>
    </source>
</reference>
<dbReference type="AlphaFoldDB" id="A0AAV7N402"/>
<evidence type="ECO:0000313" key="3">
    <source>
        <dbReference type="Proteomes" id="UP001066276"/>
    </source>
</evidence>
<sequence>MAPLTGSITAPVGFCRSGSCERRSLVSERSAQDHVSDSLGPVSDGRLSDQNSARDVTVASVGDGCPGSCERRAPVAPLRLSALDSARGVTVAPALKMQREMCSARSCGEMQLRKNVRSGAPGLMREEGLLPLCGSAAPAPVCKNTGPAPDFDSCDEDAAPTLVCELQLLFVCIKCSSCVVDTKSVPVLKTQLLLLCCSSSSFVENAALARVVAAAPACEMQLLCC</sequence>
<evidence type="ECO:0000313" key="2">
    <source>
        <dbReference type="EMBL" id="KAJ1110742.1"/>
    </source>
</evidence>
<dbReference type="EMBL" id="JANPWB010000013">
    <property type="protein sequence ID" value="KAJ1110742.1"/>
    <property type="molecule type" value="Genomic_DNA"/>
</dbReference>
<feature type="region of interest" description="Disordered" evidence="1">
    <location>
        <begin position="26"/>
        <end position="59"/>
    </location>
</feature>
<name>A0AAV7N402_PLEWA</name>
<dbReference type="Proteomes" id="UP001066276">
    <property type="component" value="Chromosome 9"/>
</dbReference>
<feature type="compositionally biased region" description="Basic and acidic residues" evidence="1">
    <location>
        <begin position="26"/>
        <end position="36"/>
    </location>
</feature>
<protein>
    <submittedName>
        <fullName evidence="2">Uncharacterized protein</fullName>
    </submittedName>
</protein>
<organism evidence="2 3">
    <name type="scientific">Pleurodeles waltl</name>
    <name type="common">Iberian ribbed newt</name>
    <dbReference type="NCBI Taxonomy" id="8319"/>
    <lineage>
        <taxon>Eukaryota</taxon>
        <taxon>Metazoa</taxon>
        <taxon>Chordata</taxon>
        <taxon>Craniata</taxon>
        <taxon>Vertebrata</taxon>
        <taxon>Euteleostomi</taxon>
        <taxon>Amphibia</taxon>
        <taxon>Batrachia</taxon>
        <taxon>Caudata</taxon>
        <taxon>Salamandroidea</taxon>
        <taxon>Salamandridae</taxon>
        <taxon>Pleurodelinae</taxon>
        <taxon>Pleurodeles</taxon>
    </lineage>
</organism>
<gene>
    <name evidence="2" type="ORF">NDU88_008089</name>
</gene>
<accession>A0AAV7N402</accession>
<proteinExistence type="predicted"/>
<evidence type="ECO:0000256" key="1">
    <source>
        <dbReference type="SAM" id="MobiDB-lite"/>
    </source>
</evidence>
<keyword evidence="3" id="KW-1185">Reference proteome</keyword>